<dbReference type="Pfam" id="PF01281">
    <property type="entry name" value="Ribosomal_L9_N"/>
    <property type="match status" value="1"/>
</dbReference>
<dbReference type="Pfam" id="PF03948">
    <property type="entry name" value="Ribosomal_L9_C"/>
    <property type="match status" value="1"/>
</dbReference>
<dbReference type="InterPro" id="IPR020594">
    <property type="entry name" value="Ribosomal_bL9_bac/chp"/>
</dbReference>
<dbReference type="NCBIfam" id="TIGR00158">
    <property type="entry name" value="L9"/>
    <property type="match status" value="1"/>
</dbReference>
<dbReference type="GO" id="GO:0006412">
    <property type="term" value="P:translation"/>
    <property type="evidence" value="ECO:0007669"/>
    <property type="project" value="InterPro"/>
</dbReference>
<dbReference type="SUPFAM" id="SSF55653">
    <property type="entry name" value="Ribosomal protein L9 C-domain"/>
    <property type="match status" value="1"/>
</dbReference>
<gene>
    <name evidence="7" type="ORF">METZ01_LOCUS93669</name>
</gene>
<dbReference type="GO" id="GO:0019843">
    <property type="term" value="F:rRNA binding"/>
    <property type="evidence" value="ECO:0007669"/>
    <property type="project" value="UniProtKB-KW"/>
</dbReference>
<dbReference type="InterPro" id="IPR036791">
    <property type="entry name" value="Ribosomal_bL9_C_sf"/>
</dbReference>
<dbReference type="InterPro" id="IPR020069">
    <property type="entry name" value="Ribosomal_bL9_C"/>
</dbReference>
<dbReference type="Gene3D" id="3.10.430.100">
    <property type="entry name" value="Ribosomal protein L9, C-terminal domain"/>
    <property type="match status" value="1"/>
</dbReference>
<dbReference type="HAMAP" id="MF_00503">
    <property type="entry name" value="Ribosomal_bL9"/>
    <property type="match status" value="1"/>
</dbReference>
<keyword evidence="5" id="KW-0687">Ribonucleoprotein</keyword>
<evidence type="ECO:0000256" key="1">
    <source>
        <dbReference type="ARBA" id="ARBA00010605"/>
    </source>
</evidence>
<evidence type="ECO:0000256" key="2">
    <source>
        <dbReference type="ARBA" id="ARBA00022730"/>
    </source>
</evidence>
<evidence type="ECO:0000256" key="3">
    <source>
        <dbReference type="ARBA" id="ARBA00022884"/>
    </source>
</evidence>
<dbReference type="InterPro" id="IPR009027">
    <property type="entry name" value="Ribosomal_bL9/RNase_H1_N"/>
</dbReference>
<dbReference type="AlphaFoldDB" id="A0A381VKE1"/>
<reference evidence="7" key="1">
    <citation type="submission" date="2018-05" db="EMBL/GenBank/DDBJ databases">
        <authorList>
            <person name="Lanie J.A."/>
            <person name="Ng W.-L."/>
            <person name="Kazmierczak K.M."/>
            <person name="Andrzejewski T.M."/>
            <person name="Davidsen T.M."/>
            <person name="Wayne K.J."/>
            <person name="Tettelin H."/>
            <person name="Glass J.I."/>
            <person name="Rusch D."/>
            <person name="Podicherti R."/>
            <person name="Tsui H.-C.T."/>
            <person name="Winkler M.E."/>
        </authorList>
    </citation>
    <scope>NUCLEOTIDE SEQUENCE</scope>
</reference>
<dbReference type="EMBL" id="UINC01009086">
    <property type="protein sequence ID" value="SVA40815.1"/>
    <property type="molecule type" value="Genomic_DNA"/>
</dbReference>
<dbReference type="InterPro" id="IPR036935">
    <property type="entry name" value="Ribosomal_bL9_N_sf"/>
</dbReference>
<evidence type="ECO:0000256" key="4">
    <source>
        <dbReference type="ARBA" id="ARBA00022980"/>
    </source>
</evidence>
<proteinExistence type="inferred from homology"/>
<dbReference type="InterPro" id="IPR020070">
    <property type="entry name" value="Ribosomal_bL9_N"/>
</dbReference>
<name>A0A381VKE1_9ZZZZ</name>
<dbReference type="GO" id="GO:0005840">
    <property type="term" value="C:ribosome"/>
    <property type="evidence" value="ECO:0007669"/>
    <property type="project" value="UniProtKB-KW"/>
</dbReference>
<keyword evidence="2" id="KW-0699">rRNA-binding</keyword>
<dbReference type="Gene3D" id="3.40.5.10">
    <property type="entry name" value="Ribosomal protein L9, N-terminal domain"/>
    <property type="match status" value="1"/>
</dbReference>
<comment type="similarity">
    <text evidence="1">Belongs to the bacterial ribosomal protein bL9 family.</text>
</comment>
<dbReference type="GO" id="GO:1990904">
    <property type="term" value="C:ribonucleoprotein complex"/>
    <property type="evidence" value="ECO:0007669"/>
    <property type="project" value="UniProtKB-KW"/>
</dbReference>
<feature type="domain" description="Ribosomal protein L9" evidence="6">
    <location>
        <begin position="13"/>
        <end position="40"/>
    </location>
</feature>
<evidence type="ECO:0000259" key="6">
    <source>
        <dbReference type="PROSITE" id="PS00651"/>
    </source>
</evidence>
<sequence length="179" mass="20023">MEVILKETIKNLGEIGDVVTVKPGYGRNYLIPTGRAAYATPDNLRILSQEKEELERKQQAEKELIATRSKEFENLRLTIEANVTEQGNLYGSIGTIDIVNSAKNIGKEIERSEVNLPDGPIKSIGEHEVTLIFHPEIQVTILVNVVGGEVAIKNTLDLEEEIDNIEEENKNEEIIEESE</sequence>
<evidence type="ECO:0000256" key="5">
    <source>
        <dbReference type="ARBA" id="ARBA00023274"/>
    </source>
</evidence>
<evidence type="ECO:0000313" key="7">
    <source>
        <dbReference type="EMBL" id="SVA40815.1"/>
    </source>
</evidence>
<keyword evidence="3" id="KW-0694">RNA-binding</keyword>
<accession>A0A381VKE1</accession>
<keyword evidence="4" id="KW-0689">Ribosomal protein</keyword>
<dbReference type="InterPro" id="IPR000244">
    <property type="entry name" value="Ribosomal_bL9"/>
</dbReference>
<dbReference type="PANTHER" id="PTHR21368">
    <property type="entry name" value="50S RIBOSOMAL PROTEIN L9"/>
    <property type="match status" value="1"/>
</dbReference>
<dbReference type="GO" id="GO:0003735">
    <property type="term" value="F:structural constituent of ribosome"/>
    <property type="evidence" value="ECO:0007669"/>
    <property type="project" value="InterPro"/>
</dbReference>
<protein>
    <recommendedName>
        <fullName evidence="6">Ribosomal protein L9 domain-containing protein</fullName>
    </recommendedName>
</protein>
<dbReference type="SUPFAM" id="SSF55658">
    <property type="entry name" value="L9 N-domain-like"/>
    <property type="match status" value="1"/>
</dbReference>
<organism evidence="7">
    <name type="scientific">marine metagenome</name>
    <dbReference type="NCBI Taxonomy" id="408172"/>
    <lineage>
        <taxon>unclassified sequences</taxon>
        <taxon>metagenomes</taxon>
        <taxon>ecological metagenomes</taxon>
    </lineage>
</organism>
<dbReference type="PROSITE" id="PS00651">
    <property type="entry name" value="RIBOSOMAL_L9"/>
    <property type="match status" value="1"/>
</dbReference>